<comment type="caution">
    <text evidence="2">The sequence shown here is derived from an EMBL/GenBank/DDBJ whole genome shotgun (WGS) entry which is preliminary data.</text>
</comment>
<evidence type="ECO:0000313" key="2">
    <source>
        <dbReference type="EMBL" id="HER97057.1"/>
    </source>
</evidence>
<feature type="region of interest" description="Disordered" evidence="1">
    <location>
        <begin position="60"/>
        <end position="125"/>
    </location>
</feature>
<feature type="compositionally biased region" description="Basic and acidic residues" evidence="1">
    <location>
        <begin position="113"/>
        <end position="125"/>
    </location>
</feature>
<sequence length="161" mass="18087">MQAEHIRQLIERFREQFVALTADEIQRLVEEARTEALAEARALLKEQMLQAILEHSATLQARYAEKTPSRSPSPPPAKTEPAATSQRPQFVTPRVTLVSRPETPPEEPTETAGAEKKNGNELDQARKILKEIEALRQQLSQNEAWLSRLRPSEASSAQDSP</sequence>
<evidence type="ECO:0000256" key="1">
    <source>
        <dbReference type="SAM" id="MobiDB-lite"/>
    </source>
</evidence>
<organism evidence="2">
    <name type="scientific">Rhodothermus marinus</name>
    <name type="common">Rhodothermus obamensis</name>
    <dbReference type="NCBI Taxonomy" id="29549"/>
    <lineage>
        <taxon>Bacteria</taxon>
        <taxon>Pseudomonadati</taxon>
        <taxon>Rhodothermota</taxon>
        <taxon>Rhodothermia</taxon>
        <taxon>Rhodothermales</taxon>
        <taxon>Rhodothermaceae</taxon>
        <taxon>Rhodothermus</taxon>
    </lineage>
</organism>
<keyword evidence="2" id="KW-0648">Protein biosynthesis</keyword>
<keyword evidence="2" id="KW-0396">Initiation factor</keyword>
<dbReference type="EMBL" id="DSGB01000006">
    <property type="protein sequence ID" value="HER97057.1"/>
    <property type="molecule type" value="Genomic_DNA"/>
</dbReference>
<proteinExistence type="predicted"/>
<dbReference type="AlphaFoldDB" id="A0A7V2F7E3"/>
<protein>
    <submittedName>
        <fullName evidence="2">Translation initiation factor IF-2</fullName>
    </submittedName>
</protein>
<dbReference type="GO" id="GO:0003743">
    <property type="term" value="F:translation initiation factor activity"/>
    <property type="evidence" value="ECO:0007669"/>
    <property type="project" value="UniProtKB-KW"/>
</dbReference>
<accession>A0A7V2F7E3</accession>
<name>A0A7V2F7E3_RHOMR</name>
<gene>
    <name evidence="2" type="ORF">ENO59_11225</name>
</gene>
<reference evidence="2" key="1">
    <citation type="journal article" date="2020" name="mSystems">
        <title>Genome- and Community-Level Interaction Insights into Carbon Utilization and Element Cycling Functions of Hydrothermarchaeota in Hydrothermal Sediment.</title>
        <authorList>
            <person name="Zhou Z."/>
            <person name="Liu Y."/>
            <person name="Xu W."/>
            <person name="Pan J."/>
            <person name="Luo Z.H."/>
            <person name="Li M."/>
        </authorList>
    </citation>
    <scope>NUCLEOTIDE SEQUENCE [LARGE SCALE GENOMIC DNA]</scope>
    <source>
        <strain evidence="2">SpSt-143</strain>
    </source>
</reference>